<dbReference type="STRING" id="231916.A0A409YIP7"/>
<gene>
    <name evidence="1" type="ORF">CVT26_009749</name>
</gene>
<dbReference type="EMBL" id="NHYE01000803">
    <property type="protein sequence ID" value="PPR02901.1"/>
    <property type="molecule type" value="Genomic_DNA"/>
</dbReference>
<accession>A0A409YIP7</accession>
<name>A0A409YIP7_9AGAR</name>
<evidence type="ECO:0000313" key="2">
    <source>
        <dbReference type="Proteomes" id="UP000284706"/>
    </source>
</evidence>
<organism evidence="1 2">
    <name type="scientific">Gymnopilus dilepis</name>
    <dbReference type="NCBI Taxonomy" id="231916"/>
    <lineage>
        <taxon>Eukaryota</taxon>
        <taxon>Fungi</taxon>
        <taxon>Dikarya</taxon>
        <taxon>Basidiomycota</taxon>
        <taxon>Agaricomycotina</taxon>
        <taxon>Agaricomycetes</taxon>
        <taxon>Agaricomycetidae</taxon>
        <taxon>Agaricales</taxon>
        <taxon>Agaricineae</taxon>
        <taxon>Hymenogastraceae</taxon>
        <taxon>Gymnopilus</taxon>
    </lineage>
</organism>
<protein>
    <recommendedName>
        <fullName evidence="3">F-box domain-containing protein</fullName>
    </recommendedName>
</protein>
<keyword evidence="2" id="KW-1185">Reference proteome</keyword>
<dbReference type="Proteomes" id="UP000284706">
    <property type="component" value="Unassembled WGS sequence"/>
</dbReference>
<proteinExistence type="predicted"/>
<dbReference type="AlphaFoldDB" id="A0A409YIP7"/>
<evidence type="ECO:0000313" key="1">
    <source>
        <dbReference type="EMBL" id="PPR02901.1"/>
    </source>
</evidence>
<evidence type="ECO:0008006" key="3">
    <source>
        <dbReference type="Google" id="ProtNLM"/>
    </source>
</evidence>
<comment type="caution">
    <text evidence="1">The sequence shown here is derived from an EMBL/GenBank/DDBJ whole genome shotgun (WGS) entry which is preliminary data.</text>
</comment>
<dbReference type="InParanoid" id="A0A409YIP7"/>
<sequence>MPEIHIDTTNKSAVLDLISYQPHDQYRAGITLSKPSLDAEFEPPTASLGNLKVLPVEIFDWVIKYATMHAASSLRTVNRQTRLLVDASLPYKHIISSAPHIGATLVRTGVAPHFTVEEVFWILTHPACRVCGNFGMYLWILDLERCCFTCLKEDPNLMPMTEKDARAAFGLTAGQMSQIPVVVSLPGKYKAFGVMRRRTGKFVSRVRARQLGLAIHGDEDGLSNYFTSSNSKAKAAYDKKAVQRSKPMAYDSHGRVNNTLNSVERYLVSVHLPYLDLKTYTTKMGLACSGCQFAVNRRSALSFTSVEMEALMRCRDCAYTEAGIIDHFKECADAQALWNASPCKDELEVCWEGQKVMDNFLKNIRWPSCYTLTKGM</sequence>
<dbReference type="OrthoDB" id="2687876at2759"/>
<reference evidence="1 2" key="1">
    <citation type="journal article" date="2018" name="Evol. Lett.">
        <title>Horizontal gene cluster transfer increased hallucinogenic mushroom diversity.</title>
        <authorList>
            <person name="Reynolds H.T."/>
            <person name="Vijayakumar V."/>
            <person name="Gluck-Thaler E."/>
            <person name="Korotkin H.B."/>
            <person name="Matheny P.B."/>
            <person name="Slot J.C."/>
        </authorList>
    </citation>
    <scope>NUCLEOTIDE SEQUENCE [LARGE SCALE GENOMIC DNA]</scope>
    <source>
        <strain evidence="1 2">SRW20</strain>
    </source>
</reference>